<gene>
    <name evidence="2" type="ORF">NGB36_27830</name>
</gene>
<sequence>MRGVGELISLVNEELGMALRPADADSPLGALPGWDSLLLLRLIAVLEAATGRPLPVADVISASSLAEIHALVAAE</sequence>
<dbReference type="SUPFAM" id="SSF47336">
    <property type="entry name" value="ACP-like"/>
    <property type="match status" value="1"/>
</dbReference>
<reference evidence="2" key="1">
    <citation type="submission" date="2022-06" db="EMBL/GenBank/DDBJ databases">
        <title>Draft genome sequence of Streptomyces sp. RB6PN25 isolated from peat swamp forest in Thailand.</title>
        <authorList>
            <person name="Duangmal K."/>
            <person name="Klaysubun C."/>
        </authorList>
    </citation>
    <scope>NUCLEOTIDE SEQUENCE</scope>
    <source>
        <strain evidence="2">RB6PN25</strain>
    </source>
</reference>
<evidence type="ECO:0000313" key="2">
    <source>
        <dbReference type="EMBL" id="MCQ4084285.1"/>
    </source>
</evidence>
<dbReference type="InterPro" id="IPR009081">
    <property type="entry name" value="PP-bd_ACP"/>
</dbReference>
<organism evidence="2 3">
    <name type="scientific">Streptomyces humicola</name>
    <dbReference type="NCBI Taxonomy" id="2953240"/>
    <lineage>
        <taxon>Bacteria</taxon>
        <taxon>Bacillati</taxon>
        <taxon>Actinomycetota</taxon>
        <taxon>Actinomycetes</taxon>
        <taxon>Kitasatosporales</taxon>
        <taxon>Streptomycetaceae</taxon>
        <taxon>Streptomyces</taxon>
    </lineage>
</organism>
<name>A0ABT1Q2Y2_9ACTN</name>
<protein>
    <submittedName>
        <fullName evidence="2">Phosphopantetheine-binding protein</fullName>
    </submittedName>
</protein>
<comment type="caution">
    <text evidence="2">The sequence shown here is derived from an EMBL/GenBank/DDBJ whole genome shotgun (WGS) entry which is preliminary data.</text>
</comment>
<keyword evidence="3" id="KW-1185">Reference proteome</keyword>
<feature type="domain" description="Carrier" evidence="1">
    <location>
        <begin position="1"/>
        <end position="75"/>
    </location>
</feature>
<evidence type="ECO:0000259" key="1">
    <source>
        <dbReference type="PROSITE" id="PS50075"/>
    </source>
</evidence>
<accession>A0ABT1Q2Y2</accession>
<dbReference type="EMBL" id="JANFNG010000032">
    <property type="protein sequence ID" value="MCQ4084285.1"/>
    <property type="molecule type" value="Genomic_DNA"/>
</dbReference>
<dbReference type="PROSITE" id="PS50075">
    <property type="entry name" value="CARRIER"/>
    <property type="match status" value="1"/>
</dbReference>
<evidence type="ECO:0000313" key="3">
    <source>
        <dbReference type="Proteomes" id="UP001057702"/>
    </source>
</evidence>
<dbReference type="InterPro" id="IPR036736">
    <property type="entry name" value="ACP-like_sf"/>
</dbReference>
<dbReference type="Proteomes" id="UP001057702">
    <property type="component" value="Unassembled WGS sequence"/>
</dbReference>
<dbReference type="Gene3D" id="1.10.1200.10">
    <property type="entry name" value="ACP-like"/>
    <property type="match status" value="1"/>
</dbReference>
<dbReference type="RefSeq" id="WP_255923341.1">
    <property type="nucleotide sequence ID" value="NZ_JANFNG010000032.1"/>
</dbReference>
<proteinExistence type="predicted"/>
<dbReference type="Pfam" id="PF00550">
    <property type="entry name" value="PP-binding"/>
    <property type="match status" value="1"/>
</dbReference>